<dbReference type="AlphaFoldDB" id="A0A2S3U7S7"/>
<reference evidence="1 2" key="1">
    <citation type="submission" date="2017-06" db="EMBL/GenBank/DDBJ databases">
        <title>Genome sequence of Lactobacillus plantarum subsp. plantarum strain SRCM101258.</title>
        <authorList>
            <person name="Cho S.H."/>
        </authorList>
    </citation>
    <scope>NUCLEOTIDE SEQUENCE [LARGE SCALE GENOMIC DNA]</scope>
    <source>
        <strain evidence="1 2">SRCM101258</strain>
    </source>
</reference>
<evidence type="ECO:0000313" key="1">
    <source>
        <dbReference type="EMBL" id="POD87183.1"/>
    </source>
</evidence>
<organism evidence="1 2">
    <name type="scientific">Lactiplantibacillus plantarum subsp. plantarum</name>
    <dbReference type="NCBI Taxonomy" id="337330"/>
    <lineage>
        <taxon>Bacteria</taxon>
        <taxon>Bacillati</taxon>
        <taxon>Bacillota</taxon>
        <taxon>Bacilli</taxon>
        <taxon>Lactobacillales</taxon>
        <taxon>Lactobacillaceae</taxon>
        <taxon>Lactiplantibacillus</taxon>
    </lineage>
</organism>
<protein>
    <submittedName>
        <fullName evidence="1">Uncharacterized protein</fullName>
    </submittedName>
</protein>
<proteinExistence type="predicted"/>
<dbReference type="EMBL" id="NKCZ01000080">
    <property type="protein sequence ID" value="POD87183.1"/>
    <property type="molecule type" value="Genomic_DNA"/>
</dbReference>
<name>A0A2S3U7S7_LACPN</name>
<accession>A0A2S3U7S7</accession>
<comment type="caution">
    <text evidence="1">The sequence shown here is derived from an EMBL/GenBank/DDBJ whole genome shotgun (WGS) entry which is preliminary data.</text>
</comment>
<evidence type="ECO:0000313" key="2">
    <source>
        <dbReference type="Proteomes" id="UP000236990"/>
    </source>
</evidence>
<dbReference type="Proteomes" id="UP000236990">
    <property type="component" value="Unassembled WGS sequence"/>
</dbReference>
<sequence>MTAQLATNELSAVNDEPFRKVLISNFEILQQYLNSFNELADEINSDQSQQSADLDKKFTDMQQQMNDKINRITMGTDEDTIRLVVTAILQEQGVIK</sequence>
<gene>
    <name evidence="1" type="ORF">S101258_00906</name>
</gene>